<keyword evidence="2" id="KW-0472">Membrane</keyword>
<protein>
    <submittedName>
        <fullName evidence="3">Neurotransmitter-gated ion-channel transmembrane region</fullName>
    </submittedName>
</protein>
<reference evidence="3" key="1">
    <citation type="journal article" date="2021" name="Proc. Natl. Acad. Sci. U.S.A.">
        <title>A Catalog of Tens of Thousands of Viruses from Human Metagenomes Reveals Hidden Associations with Chronic Diseases.</title>
        <authorList>
            <person name="Tisza M.J."/>
            <person name="Buck C.B."/>
        </authorList>
    </citation>
    <scope>NUCLEOTIDE SEQUENCE</scope>
    <source>
        <strain evidence="3">Ctj994</strain>
    </source>
</reference>
<feature type="region of interest" description="Disordered" evidence="1">
    <location>
        <begin position="96"/>
        <end position="117"/>
    </location>
</feature>
<accession>A0A8S5NWR3</accession>
<feature type="transmembrane region" description="Helical" evidence="2">
    <location>
        <begin position="31"/>
        <end position="50"/>
    </location>
</feature>
<feature type="transmembrane region" description="Helical" evidence="2">
    <location>
        <begin position="70"/>
        <end position="91"/>
    </location>
</feature>
<sequence length="117" mass="12992">MKYQIINRLKSAYGAVRVANIRPTGVLATRILVLVMLIPIWLVITEYVMAFARGYVSSETNKLIDVGLNIIDHIFIPSVLTAVVGFLGLWLDRNNNGVPDKLEGGSSNDENIYKSRS</sequence>
<evidence type="ECO:0000313" key="3">
    <source>
        <dbReference type="EMBL" id="DAD99214.1"/>
    </source>
</evidence>
<proteinExistence type="predicted"/>
<dbReference type="EMBL" id="BK015278">
    <property type="protein sequence ID" value="DAD99214.1"/>
    <property type="molecule type" value="Genomic_DNA"/>
</dbReference>
<evidence type="ECO:0000256" key="2">
    <source>
        <dbReference type="SAM" id="Phobius"/>
    </source>
</evidence>
<evidence type="ECO:0000256" key="1">
    <source>
        <dbReference type="SAM" id="MobiDB-lite"/>
    </source>
</evidence>
<organism evidence="3">
    <name type="scientific">Myoviridae sp. ctj994</name>
    <dbReference type="NCBI Taxonomy" id="2825160"/>
    <lineage>
        <taxon>Viruses</taxon>
        <taxon>Duplodnaviria</taxon>
        <taxon>Heunggongvirae</taxon>
        <taxon>Uroviricota</taxon>
        <taxon>Caudoviricetes</taxon>
    </lineage>
</organism>
<keyword evidence="2 3" id="KW-0812">Transmembrane</keyword>
<name>A0A8S5NWR3_9CAUD</name>
<keyword evidence="2" id="KW-1133">Transmembrane helix</keyword>